<feature type="compositionally biased region" description="Basic and acidic residues" evidence="5">
    <location>
        <begin position="160"/>
        <end position="174"/>
    </location>
</feature>
<dbReference type="Gene3D" id="3.90.1170.10">
    <property type="entry name" value="Ribosomal protein L10e/L16"/>
    <property type="match status" value="1"/>
</dbReference>
<dbReference type="InterPro" id="IPR047873">
    <property type="entry name" value="Ribosomal_uL16"/>
</dbReference>
<accession>A0A2A9M2P9</accession>
<comment type="caution">
    <text evidence="6">The sequence shown here is derived from an EMBL/GenBank/DDBJ whole genome shotgun (WGS) entry which is preliminary data.</text>
</comment>
<evidence type="ECO:0000256" key="1">
    <source>
        <dbReference type="ARBA" id="ARBA00008931"/>
    </source>
</evidence>
<gene>
    <name evidence="6" type="ORF">BESB_021860</name>
</gene>
<dbReference type="PRINTS" id="PR00060">
    <property type="entry name" value="RIBOSOMALL16"/>
</dbReference>
<dbReference type="KEGG" id="bbes:BESB_021860"/>
<keyword evidence="7" id="KW-1185">Reference proteome</keyword>
<dbReference type="RefSeq" id="XP_029216254.1">
    <property type="nucleotide sequence ID" value="XM_029360895.1"/>
</dbReference>
<evidence type="ECO:0000256" key="5">
    <source>
        <dbReference type="SAM" id="MobiDB-lite"/>
    </source>
</evidence>
<dbReference type="GO" id="GO:0005762">
    <property type="term" value="C:mitochondrial large ribosomal subunit"/>
    <property type="evidence" value="ECO:0007669"/>
    <property type="project" value="TreeGrafter"/>
</dbReference>
<evidence type="ECO:0000256" key="2">
    <source>
        <dbReference type="ARBA" id="ARBA00022980"/>
    </source>
</evidence>
<dbReference type="AlphaFoldDB" id="A0A2A9M2P9"/>
<dbReference type="SUPFAM" id="SSF54686">
    <property type="entry name" value="Ribosomal protein L16p/L10e"/>
    <property type="match status" value="1"/>
</dbReference>
<dbReference type="PANTHER" id="PTHR12220">
    <property type="entry name" value="50S/60S RIBOSOMAL PROTEIN L16"/>
    <property type="match status" value="1"/>
</dbReference>
<evidence type="ECO:0000256" key="3">
    <source>
        <dbReference type="ARBA" id="ARBA00023274"/>
    </source>
</evidence>
<evidence type="ECO:0000313" key="7">
    <source>
        <dbReference type="Proteomes" id="UP000224006"/>
    </source>
</evidence>
<dbReference type="STRING" id="94643.A0A2A9M2P9"/>
<dbReference type="InterPro" id="IPR000114">
    <property type="entry name" value="Ribosomal_uL16_bact-type"/>
</dbReference>
<keyword evidence="3 4" id="KW-0687">Ribonucleoprotein</keyword>
<dbReference type="GO" id="GO:0019843">
    <property type="term" value="F:rRNA binding"/>
    <property type="evidence" value="ECO:0007669"/>
    <property type="project" value="InterPro"/>
</dbReference>
<evidence type="ECO:0000313" key="6">
    <source>
        <dbReference type="EMBL" id="PFH32245.1"/>
    </source>
</evidence>
<keyword evidence="2 4" id="KW-0689">Ribosomal protein</keyword>
<dbReference type="Pfam" id="PF00252">
    <property type="entry name" value="Ribosomal_L16"/>
    <property type="match status" value="1"/>
</dbReference>
<dbReference type="InterPro" id="IPR036920">
    <property type="entry name" value="Ribosomal_uL16_sf"/>
</dbReference>
<protein>
    <submittedName>
        <fullName evidence="6">Putative 50S ribosomal protein L16</fullName>
    </submittedName>
</protein>
<sequence>MPPVRFKLPQEVRIKVPIGRIPPAVSHEVRLGKSLVAVAPHRVTAEQLEDARRILRRHLGRTKEVHANVHATYAVTRKPEGTKMGQGKGSIDRFVARVPAGRILFHIPQVNPFHPFPEVQPNFAAFKAIAPRLPMPVVFREQNNFFQMHSVKDLIEKRRTEERELREKTVRERLGGFQPDKGADNPAKR</sequence>
<dbReference type="GO" id="GO:0032543">
    <property type="term" value="P:mitochondrial translation"/>
    <property type="evidence" value="ECO:0007669"/>
    <property type="project" value="TreeGrafter"/>
</dbReference>
<reference evidence="6 7" key="1">
    <citation type="submission" date="2017-09" db="EMBL/GenBank/DDBJ databases">
        <title>Genome sequencing of Besnoitia besnoiti strain Bb-Ger1.</title>
        <authorList>
            <person name="Schares G."/>
            <person name="Venepally P."/>
            <person name="Lorenzi H.A."/>
        </authorList>
    </citation>
    <scope>NUCLEOTIDE SEQUENCE [LARGE SCALE GENOMIC DNA]</scope>
    <source>
        <strain evidence="6 7">Bb-Ger1</strain>
    </source>
</reference>
<name>A0A2A9M2P9_BESBE</name>
<dbReference type="InterPro" id="IPR016180">
    <property type="entry name" value="Ribosomal_uL16_dom"/>
</dbReference>
<dbReference type="OrthoDB" id="268521at2759"/>
<dbReference type="EMBL" id="NWUJ01000012">
    <property type="protein sequence ID" value="PFH32245.1"/>
    <property type="molecule type" value="Genomic_DNA"/>
</dbReference>
<dbReference type="VEuPathDB" id="ToxoDB:BESB_021860"/>
<dbReference type="GeneID" id="40307247"/>
<dbReference type="Proteomes" id="UP000224006">
    <property type="component" value="Chromosome XI"/>
</dbReference>
<feature type="region of interest" description="Disordered" evidence="5">
    <location>
        <begin position="160"/>
        <end position="189"/>
    </location>
</feature>
<dbReference type="GO" id="GO:0003735">
    <property type="term" value="F:structural constituent of ribosome"/>
    <property type="evidence" value="ECO:0007669"/>
    <property type="project" value="InterPro"/>
</dbReference>
<dbReference type="CDD" id="cd01433">
    <property type="entry name" value="Ribosomal_L16_L10e"/>
    <property type="match status" value="1"/>
</dbReference>
<organism evidence="6 7">
    <name type="scientific">Besnoitia besnoiti</name>
    <name type="common">Apicomplexan protozoan</name>
    <dbReference type="NCBI Taxonomy" id="94643"/>
    <lineage>
        <taxon>Eukaryota</taxon>
        <taxon>Sar</taxon>
        <taxon>Alveolata</taxon>
        <taxon>Apicomplexa</taxon>
        <taxon>Conoidasida</taxon>
        <taxon>Coccidia</taxon>
        <taxon>Eucoccidiorida</taxon>
        <taxon>Eimeriorina</taxon>
        <taxon>Sarcocystidae</taxon>
        <taxon>Besnoitia</taxon>
    </lineage>
</organism>
<dbReference type="PANTHER" id="PTHR12220:SF13">
    <property type="entry name" value="LARGE RIBOSOMAL SUBUNIT PROTEIN UL16M"/>
    <property type="match status" value="1"/>
</dbReference>
<proteinExistence type="inferred from homology"/>
<evidence type="ECO:0000256" key="4">
    <source>
        <dbReference type="RuleBase" id="RU004413"/>
    </source>
</evidence>
<comment type="similarity">
    <text evidence="1 4">Belongs to the universal ribosomal protein uL16 family.</text>
</comment>